<dbReference type="InterPro" id="IPR010730">
    <property type="entry name" value="HET"/>
</dbReference>
<sequence length="261" mass="29624">MARLCHPCRALDLQRTDFTSAPWLPSERRNTNICVRTFASLIKSRSQCDLCDLIWHAFKRGDVDALSSVHSEDTWSLQWGQHTSDWQPDNETDGIEDEFGSALYPCFGEDGDRQDYGIQLVDEAGTGGFLRGRLISEHVDVGLLQAWIKRCKDQHGWRCRGSFLEPRDFDSTGLASLTVIDVERLCLHDLDKPELVTPWGPQYVALSYVWGSDNNVRTMKSNEARFRRPGGLDIDLPKTIADAIEVTRALGYPYLWIDSLC</sequence>
<feature type="domain" description="Heterokaryon incompatibility" evidence="1">
    <location>
        <begin position="203"/>
        <end position="261"/>
    </location>
</feature>
<reference evidence="2 3" key="2">
    <citation type="journal article" date="2012" name="PLoS Pathog.">
        <title>Diverse lifestyles and strategies of plant pathogenesis encoded in the genomes of eighteen Dothideomycetes fungi.</title>
        <authorList>
            <person name="Ohm R.A."/>
            <person name="Feau N."/>
            <person name="Henrissat B."/>
            <person name="Schoch C.L."/>
            <person name="Horwitz B.A."/>
            <person name="Barry K.W."/>
            <person name="Condon B.J."/>
            <person name="Copeland A.C."/>
            <person name="Dhillon B."/>
            <person name="Glaser F."/>
            <person name="Hesse C.N."/>
            <person name="Kosti I."/>
            <person name="LaButti K."/>
            <person name="Lindquist E.A."/>
            <person name="Lucas S."/>
            <person name="Salamov A.A."/>
            <person name="Bradshaw R.E."/>
            <person name="Ciuffetti L."/>
            <person name="Hamelin R.C."/>
            <person name="Kema G.H.J."/>
            <person name="Lawrence C."/>
            <person name="Scott J.A."/>
            <person name="Spatafora J.W."/>
            <person name="Turgeon B.G."/>
            <person name="de Wit P.J.G.M."/>
            <person name="Zhong S."/>
            <person name="Goodwin S.B."/>
            <person name="Grigoriev I.V."/>
        </authorList>
    </citation>
    <scope>NUCLEOTIDE SEQUENCE [LARGE SCALE GENOMIC DNA]</scope>
    <source>
        <strain evidence="3">NZE10 / CBS 128990</strain>
    </source>
</reference>
<dbReference type="Pfam" id="PF06985">
    <property type="entry name" value="HET"/>
    <property type="match status" value="1"/>
</dbReference>
<evidence type="ECO:0000313" key="3">
    <source>
        <dbReference type="Proteomes" id="UP000016933"/>
    </source>
</evidence>
<protein>
    <recommendedName>
        <fullName evidence="1">Heterokaryon incompatibility domain-containing protein</fullName>
    </recommendedName>
</protein>
<gene>
    <name evidence="2" type="ORF">DOTSEDRAFT_73503</name>
</gene>
<feature type="non-terminal residue" evidence="2">
    <location>
        <position position="261"/>
    </location>
</feature>
<dbReference type="EMBL" id="KB446541">
    <property type="protein sequence ID" value="EME42711.1"/>
    <property type="molecule type" value="Genomic_DNA"/>
</dbReference>
<evidence type="ECO:0000259" key="1">
    <source>
        <dbReference type="Pfam" id="PF06985"/>
    </source>
</evidence>
<dbReference type="AlphaFoldDB" id="N1PMM9"/>
<dbReference type="OMA" id="HADNCSA"/>
<dbReference type="STRING" id="675120.N1PMM9"/>
<dbReference type="Proteomes" id="UP000016933">
    <property type="component" value="Unassembled WGS sequence"/>
</dbReference>
<proteinExistence type="predicted"/>
<reference evidence="3" key="1">
    <citation type="journal article" date="2012" name="PLoS Genet.">
        <title>The genomes of the fungal plant pathogens Cladosporium fulvum and Dothistroma septosporum reveal adaptation to different hosts and lifestyles but also signatures of common ancestry.</title>
        <authorList>
            <person name="de Wit P.J.G.M."/>
            <person name="van der Burgt A."/>
            <person name="Oekmen B."/>
            <person name="Stergiopoulos I."/>
            <person name="Abd-Elsalam K.A."/>
            <person name="Aerts A.L."/>
            <person name="Bahkali A.H."/>
            <person name="Beenen H.G."/>
            <person name="Chettri P."/>
            <person name="Cox M.P."/>
            <person name="Datema E."/>
            <person name="de Vries R.P."/>
            <person name="Dhillon B."/>
            <person name="Ganley A.R."/>
            <person name="Griffiths S.A."/>
            <person name="Guo Y."/>
            <person name="Hamelin R.C."/>
            <person name="Henrissat B."/>
            <person name="Kabir M.S."/>
            <person name="Jashni M.K."/>
            <person name="Kema G."/>
            <person name="Klaubauf S."/>
            <person name="Lapidus A."/>
            <person name="Levasseur A."/>
            <person name="Lindquist E."/>
            <person name="Mehrabi R."/>
            <person name="Ohm R.A."/>
            <person name="Owen T.J."/>
            <person name="Salamov A."/>
            <person name="Schwelm A."/>
            <person name="Schijlen E."/>
            <person name="Sun H."/>
            <person name="van den Burg H.A."/>
            <person name="van Ham R.C.H.J."/>
            <person name="Zhang S."/>
            <person name="Goodwin S.B."/>
            <person name="Grigoriev I.V."/>
            <person name="Collemare J."/>
            <person name="Bradshaw R.E."/>
        </authorList>
    </citation>
    <scope>NUCLEOTIDE SEQUENCE [LARGE SCALE GENOMIC DNA]</scope>
    <source>
        <strain evidence="3">NZE10 / CBS 128990</strain>
    </source>
</reference>
<dbReference type="PANTHER" id="PTHR33112">
    <property type="entry name" value="DOMAIN PROTEIN, PUTATIVE-RELATED"/>
    <property type="match status" value="1"/>
</dbReference>
<organism evidence="2 3">
    <name type="scientific">Dothistroma septosporum (strain NZE10 / CBS 128990)</name>
    <name type="common">Red band needle blight fungus</name>
    <name type="synonym">Mycosphaerella pini</name>
    <dbReference type="NCBI Taxonomy" id="675120"/>
    <lineage>
        <taxon>Eukaryota</taxon>
        <taxon>Fungi</taxon>
        <taxon>Dikarya</taxon>
        <taxon>Ascomycota</taxon>
        <taxon>Pezizomycotina</taxon>
        <taxon>Dothideomycetes</taxon>
        <taxon>Dothideomycetidae</taxon>
        <taxon>Mycosphaerellales</taxon>
        <taxon>Mycosphaerellaceae</taxon>
        <taxon>Dothistroma</taxon>
    </lineage>
</organism>
<name>N1PMM9_DOTSN</name>
<dbReference type="OrthoDB" id="3770080at2759"/>
<accession>N1PMM9</accession>
<keyword evidence="3" id="KW-1185">Reference proteome</keyword>
<dbReference type="PANTHER" id="PTHR33112:SF16">
    <property type="entry name" value="HETEROKARYON INCOMPATIBILITY DOMAIN-CONTAINING PROTEIN"/>
    <property type="match status" value="1"/>
</dbReference>
<dbReference type="HOGENOM" id="CLU_1067714_0_0_1"/>
<evidence type="ECO:0000313" key="2">
    <source>
        <dbReference type="EMBL" id="EME42711.1"/>
    </source>
</evidence>